<dbReference type="Gene3D" id="3.40.50.1820">
    <property type="entry name" value="alpha/beta hydrolase"/>
    <property type="match status" value="1"/>
</dbReference>
<dbReference type="EMBL" id="BARV01035208">
    <property type="protein sequence ID" value="GAI54949.1"/>
    <property type="molecule type" value="Genomic_DNA"/>
</dbReference>
<dbReference type="SUPFAM" id="SSF53474">
    <property type="entry name" value="alpha/beta-Hydrolases"/>
    <property type="match status" value="1"/>
</dbReference>
<dbReference type="Pfam" id="PF11187">
    <property type="entry name" value="Mbeg1-like"/>
    <property type="match status" value="1"/>
</dbReference>
<gene>
    <name evidence="1" type="ORF">S06H3_54975</name>
</gene>
<evidence type="ECO:0000313" key="1">
    <source>
        <dbReference type="EMBL" id="GAI54949.1"/>
    </source>
</evidence>
<name>X1RH99_9ZZZZ</name>
<feature type="non-terminal residue" evidence="1">
    <location>
        <position position="93"/>
    </location>
</feature>
<proteinExistence type="predicted"/>
<dbReference type="AlphaFoldDB" id="X1RH99"/>
<protein>
    <recommendedName>
        <fullName evidence="2">AB hydrolase-1 domain-containing protein</fullName>
    </recommendedName>
</protein>
<organism evidence="1">
    <name type="scientific">marine sediment metagenome</name>
    <dbReference type="NCBI Taxonomy" id="412755"/>
    <lineage>
        <taxon>unclassified sequences</taxon>
        <taxon>metagenomes</taxon>
        <taxon>ecological metagenomes</taxon>
    </lineage>
</organism>
<evidence type="ECO:0008006" key="2">
    <source>
        <dbReference type="Google" id="ProtNLM"/>
    </source>
</evidence>
<reference evidence="1" key="1">
    <citation type="journal article" date="2014" name="Front. Microbiol.">
        <title>High frequency of phylogenetically diverse reductive dehalogenase-homologous genes in deep subseafloor sedimentary metagenomes.</title>
        <authorList>
            <person name="Kawai M."/>
            <person name="Futagami T."/>
            <person name="Toyoda A."/>
            <person name="Takaki Y."/>
            <person name="Nishi S."/>
            <person name="Hori S."/>
            <person name="Arai W."/>
            <person name="Tsubouchi T."/>
            <person name="Morono Y."/>
            <person name="Uchiyama I."/>
            <person name="Ito T."/>
            <person name="Fujiyama A."/>
            <person name="Inagaki F."/>
            <person name="Takami H."/>
        </authorList>
    </citation>
    <scope>NUCLEOTIDE SEQUENCE</scope>
    <source>
        <strain evidence="1">Expedition CK06-06</strain>
    </source>
</reference>
<dbReference type="InterPro" id="IPR024499">
    <property type="entry name" value="Mbeg1-like"/>
</dbReference>
<dbReference type="GO" id="GO:0016788">
    <property type="term" value="F:hydrolase activity, acting on ester bonds"/>
    <property type="evidence" value="ECO:0007669"/>
    <property type="project" value="InterPro"/>
</dbReference>
<dbReference type="InterPro" id="IPR029058">
    <property type="entry name" value="AB_hydrolase_fold"/>
</dbReference>
<accession>X1RH99</accession>
<sequence length="93" mass="10156">MALEPLQRCYPNDVDIKTWANNIADSIDRHFHNKKDLILIGHSAGGKAALYAVAHNVGDLADKVVLVVTINSPVKSLDEYYVTGGGSVLDYCR</sequence>
<comment type="caution">
    <text evidence="1">The sequence shown here is derived from an EMBL/GenBank/DDBJ whole genome shotgun (WGS) entry which is preliminary data.</text>
</comment>